<keyword evidence="3" id="KW-0378">Hydrolase</keyword>
<dbReference type="InterPro" id="IPR010497">
    <property type="entry name" value="Epoxide_hydro_N"/>
</dbReference>
<evidence type="ECO:0000256" key="1">
    <source>
        <dbReference type="ARBA" id="ARBA00010088"/>
    </source>
</evidence>
<evidence type="ECO:0000259" key="5">
    <source>
        <dbReference type="Pfam" id="PF06441"/>
    </source>
</evidence>
<dbReference type="PIRSF" id="PIRSF001112">
    <property type="entry name" value="Epoxide_hydrolase"/>
    <property type="match status" value="1"/>
</dbReference>
<evidence type="ECO:0000256" key="4">
    <source>
        <dbReference type="PIRSR" id="PIRSR001112-1"/>
    </source>
</evidence>
<name>A0A9W9VN98_9EURO</name>
<dbReference type="EMBL" id="JAPZBU010000009">
    <property type="protein sequence ID" value="KAJ5386261.1"/>
    <property type="molecule type" value="Genomic_DNA"/>
</dbReference>
<organism evidence="6 7">
    <name type="scientific">Penicillium cosmopolitanum</name>
    <dbReference type="NCBI Taxonomy" id="1131564"/>
    <lineage>
        <taxon>Eukaryota</taxon>
        <taxon>Fungi</taxon>
        <taxon>Dikarya</taxon>
        <taxon>Ascomycota</taxon>
        <taxon>Pezizomycotina</taxon>
        <taxon>Eurotiomycetes</taxon>
        <taxon>Eurotiomycetidae</taxon>
        <taxon>Eurotiales</taxon>
        <taxon>Aspergillaceae</taxon>
        <taxon>Penicillium</taxon>
    </lineage>
</organism>
<dbReference type="GO" id="GO:0004301">
    <property type="term" value="F:epoxide hydrolase activity"/>
    <property type="evidence" value="ECO:0007669"/>
    <property type="project" value="TreeGrafter"/>
</dbReference>
<dbReference type="Gene3D" id="3.40.50.1820">
    <property type="entry name" value="alpha/beta hydrolase"/>
    <property type="match status" value="1"/>
</dbReference>
<dbReference type="InterPro" id="IPR029058">
    <property type="entry name" value="AB_hydrolase_fold"/>
</dbReference>
<dbReference type="OrthoDB" id="7130006at2759"/>
<evidence type="ECO:0000256" key="2">
    <source>
        <dbReference type="ARBA" id="ARBA00022797"/>
    </source>
</evidence>
<feature type="active site" description="Proton acceptor" evidence="4">
    <location>
        <position position="381"/>
    </location>
</feature>
<comment type="caution">
    <text evidence="6">The sequence shown here is derived from an EMBL/GenBank/DDBJ whole genome shotgun (WGS) entry which is preliminary data.</text>
</comment>
<reference evidence="6" key="1">
    <citation type="submission" date="2022-12" db="EMBL/GenBank/DDBJ databases">
        <authorList>
            <person name="Petersen C."/>
        </authorList>
    </citation>
    <scope>NUCLEOTIDE SEQUENCE</scope>
    <source>
        <strain evidence="6">IBT 29677</strain>
    </source>
</reference>
<comment type="similarity">
    <text evidence="1">Belongs to the peptidase S33 family.</text>
</comment>
<reference evidence="6" key="2">
    <citation type="journal article" date="2023" name="IMA Fungus">
        <title>Comparative genomic study of the Penicillium genus elucidates a diverse pangenome and 15 lateral gene transfer events.</title>
        <authorList>
            <person name="Petersen C."/>
            <person name="Sorensen T."/>
            <person name="Nielsen M.R."/>
            <person name="Sondergaard T.E."/>
            <person name="Sorensen J.L."/>
            <person name="Fitzpatrick D.A."/>
            <person name="Frisvad J.C."/>
            <person name="Nielsen K.L."/>
        </authorList>
    </citation>
    <scope>NUCLEOTIDE SEQUENCE</scope>
    <source>
        <strain evidence="6">IBT 29677</strain>
    </source>
</reference>
<dbReference type="GeneID" id="81372419"/>
<dbReference type="RefSeq" id="XP_056484059.1">
    <property type="nucleotide sequence ID" value="XM_056633439.1"/>
</dbReference>
<keyword evidence="7" id="KW-1185">Reference proteome</keyword>
<evidence type="ECO:0000313" key="7">
    <source>
        <dbReference type="Proteomes" id="UP001147747"/>
    </source>
</evidence>
<accession>A0A9W9VN98</accession>
<dbReference type="PANTHER" id="PTHR21661:SF35">
    <property type="entry name" value="EPOXIDE HYDROLASE"/>
    <property type="match status" value="1"/>
</dbReference>
<evidence type="ECO:0000256" key="3">
    <source>
        <dbReference type="ARBA" id="ARBA00022801"/>
    </source>
</evidence>
<dbReference type="PANTHER" id="PTHR21661">
    <property type="entry name" value="EPOXIDE HYDROLASE 1-RELATED"/>
    <property type="match status" value="1"/>
</dbReference>
<keyword evidence="2" id="KW-0058">Aromatic hydrocarbons catabolism</keyword>
<evidence type="ECO:0000313" key="6">
    <source>
        <dbReference type="EMBL" id="KAJ5386261.1"/>
    </source>
</evidence>
<gene>
    <name evidence="6" type="ORF">N7509_008802</name>
</gene>
<proteinExistence type="inferred from homology"/>
<dbReference type="AlphaFoldDB" id="A0A9W9VN98"/>
<feature type="active site" description="Proton donor" evidence="4">
    <location>
        <position position="321"/>
    </location>
</feature>
<dbReference type="GO" id="GO:0072330">
    <property type="term" value="P:monocarboxylic acid biosynthetic process"/>
    <property type="evidence" value="ECO:0007669"/>
    <property type="project" value="UniProtKB-ARBA"/>
</dbReference>
<feature type="active site" description="Nucleophile" evidence="4">
    <location>
        <position position="188"/>
    </location>
</feature>
<dbReference type="PRINTS" id="PR00412">
    <property type="entry name" value="EPOXHYDRLASE"/>
</dbReference>
<dbReference type="InterPro" id="IPR016292">
    <property type="entry name" value="Epoxide_hydrolase"/>
</dbReference>
<dbReference type="GO" id="GO:0097176">
    <property type="term" value="P:epoxide metabolic process"/>
    <property type="evidence" value="ECO:0007669"/>
    <property type="project" value="TreeGrafter"/>
</dbReference>
<dbReference type="Proteomes" id="UP001147747">
    <property type="component" value="Unassembled WGS sequence"/>
</dbReference>
<protein>
    <recommendedName>
        <fullName evidence="5">Epoxide hydrolase N-terminal domain-containing protein</fullName>
    </recommendedName>
</protein>
<sequence>MMPDRPATPNPKPFTISVSDEELHQLQQRLALAKFPSQLESADQDPWDFGVPAKDVQRLANYWKDGFNWRKAEAKLNELPQYHTDIEVEGFGILDIHFIHQKSDAESAIPLLFSHGWPGSFIEVTKLLPLLKGGDGQPAFHVVAPSLPNFGFSSGVNRRGFGLAQYAEVLHKLMINLGYEEYVTQGGDWGYWITRAVGYRYPDHCKASHVNMIEAKPPKWSTSPFLALQHALKPYSDAEKAGRERAEWFDREGYGYNTIQRTKPQTIGVSLADSPVALLAWIYEKLHDWTDSYPWTDDEILTWISIYWFSRAGPEASVRIYYEGFHSESVSGIPYSKLMSYIPGVKLGLAHLPCEIAAAPSTWVATLGPVVRQSRHDNGGHFAAWEVPNVIVNDLHAMLGKQGPCYGLIPGRDGY</sequence>
<dbReference type="GO" id="GO:0017000">
    <property type="term" value="P:antibiotic biosynthetic process"/>
    <property type="evidence" value="ECO:0007669"/>
    <property type="project" value="UniProtKB-ARBA"/>
</dbReference>
<dbReference type="Pfam" id="PF06441">
    <property type="entry name" value="EHN"/>
    <property type="match status" value="1"/>
</dbReference>
<dbReference type="SUPFAM" id="SSF53474">
    <property type="entry name" value="alpha/beta-Hydrolases"/>
    <property type="match status" value="1"/>
</dbReference>
<dbReference type="InterPro" id="IPR000639">
    <property type="entry name" value="Epox_hydrolase-like"/>
</dbReference>
<feature type="domain" description="Epoxide hydrolase N-terminal" evidence="5">
    <location>
        <begin position="11"/>
        <end position="124"/>
    </location>
</feature>